<reference evidence="10" key="1">
    <citation type="submission" date="2025-08" db="UniProtKB">
        <authorList>
            <consortium name="Ensembl"/>
        </authorList>
    </citation>
    <scope>IDENTIFICATION</scope>
</reference>
<dbReference type="FunFam" id="3.30.470.20:FF:000032">
    <property type="entry name" value="tubulin monoglycylase TTLL3 isoform X2"/>
    <property type="match status" value="1"/>
</dbReference>
<keyword evidence="5" id="KW-0067">ATP-binding</keyword>
<accession>A0A3B4AMS0</accession>
<evidence type="ECO:0000256" key="8">
    <source>
        <dbReference type="ARBA" id="ARBA00048944"/>
    </source>
</evidence>
<dbReference type="PANTHER" id="PTHR45870:SF2">
    <property type="entry name" value="TUBULIN MONOGLYCYLASE TTLL3"/>
    <property type="match status" value="1"/>
</dbReference>
<dbReference type="GO" id="GO:0060271">
    <property type="term" value="P:cilium assembly"/>
    <property type="evidence" value="ECO:0007669"/>
    <property type="project" value="TreeGrafter"/>
</dbReference>
<keyword evidence="7" id="KW-0206">Cytoskeleton</keyword>
<sequence length="325" mass="37980">MLQKLRAACPQIDIDGTENMWIIKPGAMSRGRGILCAKRLEHILRVVHCDPTIIRDNKWVAQKYIEKPFLGLGTKFDVRQWFLVTDWNPLTVWFYTRCYLRFSTQPFSLHSMDSSIHLCNNSIQRHFKPSEHRHPDIPKHNMWFDDEFRAFLMCQDREYQWETVVVPEMKNAVIYALLTAQDDMEPCKNTFELYGADFILDHDLHPWLIEINTSPSMASSTPVTAHLCRAVQEDTIRVVLDQRADPTADTGDFEMIYCQVMEFSNFSFDLISVRRSKPLKVKRYILCLGSYKNSLISGSQPTCRGYQDQRSMPSSALFHQKRQRT</sequence>
<name>A0A3B4AMS0_9GOBI</name>
<evidence type="ECO:0008006" key="12">
    <source>
        <dbReference type="Google" id="ProtNLM"/>
    </source>
</evidence>
<dbReference type="GO" id="GO:0015630">
    <property type="term" value="C:microtubule cytoskeleton"/>
    <property type="evidence" value="ECO:0007669"/>
    <property type="project" value="TreeGrafter"/>
</dbReference>
<dbReference type="AlphaFoldDB" id="A0A3B4AMS0"/>
<keyword evidence="4" id="KW-0547">Nucleotide-binding</keyword>
<dbReference type="PROSITE" id="PS51221">
    <property type="entry name" value="TTL"/>
    <property type="match status" value="1"/>
</dbReference>
<dbReference type="Pfam" id="PF03133">
    <property type="entry name" value="TTL"/>
    <property type="match status" value="1"/>
</dbReference>
<dbReference type="GO" id="GO:0005930">
    <property type="term" value="C:axoneme"/>
    <property type="evidence" value="ECO:0007669"/>
    <property type="project" value="TreeGrafter"/>
</dbReference>
<feature type="region of interest" description="Disordered" evidence="9">
    <location>
        <begin position="300"/>
        <end position="325"/>
    </location>
</feature>
<evidence type="ECO:0000256" key="3">
    <source>
        <dbReference type="ARBA" id="ARBA00022598"/>
    </source>
</evidence>
<evidence type="ECO:0000256" key="2">
    <source>
        <dbReference type="ARBA" id="ARBA00022490"/>
    </source>
</evidence>
<keyword evidence="2" id="KW-0963">Cytoplasm</keyword>
<evidence type="ECO:0000256" key="1">
    <source>
        <dbReference type="ARBA" id="ARBA00004611"/>
    </source>
</evidence>
<dbReference type="PANTHER" id="PTHR45870">
    <property type="entry name" value="TUBULIN MONOGLYCYLASE TTLL3"/>
    <property type="match status" value="1"/>
</dbReference>
<dbReference type="Ensembl" id="ENSPMGT00000019683.1">
    <property type="protein sequence ID" value="ENSPMGP00000018457.1"/>
    <property type="gene ID" value="ENSPMGG00000015051.1"/>
</dbReference>
<organism evidence="10 11">
    <name type="scientific">Periophthalmus magnuspinnatus</name>
    <dbReference type="NCBI Taxonomy" id="409849"/>
    <lineage>
        <taxon>Eukaryota</taxon>
        <taxon>Metazoa</taxon>
        <taxon>Chordata</taxon>
        <taxon>Craniata</taxon>
        <taxon>Vertebrata</taxon>
        <taxon>Euteleostomi</taxon>
        <taxon>Actinopterygii</taxon>
        <taxon>Neopterygii</taxon>
        <taxon>Teleostei</taxon>
        <taxon>Neoteleostei</taxon>
        <taxon>Acanthomorphata</taxon>
        <taxon>Gobiaria</taxon>
        <taxon>Gobiiformes</taxon>
        <taxon>Gobioidei</taxon>
        <taxon>Gobiidae</taxon>
        <taxon>Oxudercinae</taxon>
        <taxon>Periophthalmus</taxon>
    </lineage>
</organism>
<protein>
    <recommendedName>
        <fullName evidence="12">Tubulin tyrosine ligase-like family, member 3</fullName>
    </recommendedName>
</protein>
<comment type="catalytic activity">
    <reaction evidence="8">
        <text>L-glutamyl-[protein] + glycine + ATP = glycyl-L-glutamyl-[protein] + ADP + phosphate + H(+)</text>
        <dbReference type="Rhea" id="RHEA:67180"/>
        <dbReference type="Rhea" id="RHEA-COMP:10208"/>
        <dbReference type="Rhea" id="RHEA-COMP:17207"/>
        <dbReference type="ChEBI" id="CHEBI:15378"/>
        <dbReference type="ChEBI" id="CHEBI:29973"/>
        <dbReference type="ChEBI" id="CHEBI:30616"/>
        <dbReference type="ChEBI" id="CHEBI:43474"/>
        <dbReference type="ChEBI" id="CHEBI:57305"/>
        <dbReference type="ChEBI" id="CHEBI:167890"/>
        <dbReference type="ChEBI" id="CHEBI:456216"/>
    </reaction>
    <physiologicalReaction direction="left-to-right" evidence="8">
        <dbReference type="Rhea" id="RHEA:67181"/>
    </physiologicalReaction>
</comment>
<dbReference type="SUPFAM" id="SSF56059">
    <property type="entry name" value="Glutathione synthetase ATP-binding domain-like"/>
    <property type="match status" value="1"/>
</dbReference>
<evidence type="ECO:0000256" key="9">
    <source>
        <dbReference type="SAM" id="MobiDB-lite"/>
    </source>
</evidence>
<evidence type="ECO:0000256" key="5">
    <source>
        <dbReference type="ARBA" id="ARBA00022840"/>
    </source>
</evidence>
<keyword evidence="6" id="KW-0969">Cilium</keyword>
<evidence type="ECO:0000256" key="7">
    <source>
        <dbReference type="ARBA" id="ARBA00023212"/>
    </source>
</evidence>
<keyword evidence="3" id="KW-0436">Ligase</keyword>
<evidence type="ECO:0000256" key="4">
    <source>
        <dbReference type="ARBA" id="ARBA00022741"/>
    </source>
</evidence>
<dbReference type="InterPro" id="IPR051437">
    <property type="entry name" value="TTLL_monoglycylase"/>
</dbReference>
<dbReference type="Gene3D" id="3.30.470.20">
    <property type="entry name" value="ATP-grasp fold, B domain"/>
    <property type="match status" value="1"/>
</dbReference>
<dbReference type="STRING" id="409849.ENSPMGP00000018457"/>
<reference evidence="10" key="2">
    <citation type="submission" date="2025-09" db="UniProtKB">
        <authorList>
            <consortium name="Ensembl"/>
        </authorList>
    </citation>
    <scope>IDENTIFICATION</scope>
</reference>
<proteinExistence type="predicted"/>
<evidence type="ECO:0000313" key="10">
    <source>
        <dbReference type="Ensembl" id="ENSPMGP00000018457.1"/>
    </source>
</evidence>
<keyword evidence="11" id="KW-1185">Reference proteome</keyword>
<keyword evidence="6" id="KW-0966">Cell projection</keyword>
<dbReference type="GO" id="GO:0070736">
    <property type="term" value="F:protein-glycine ligase activity, initiating"/>
    <property type="evidence" value="ECO:0007669"/>
    <property type="project" value="TreeGrafter"/>
</dbReference>
<evidence type="ECO:0000256" key="6">
    <source>
        <dbReference type="ARBA" id="ARBA00022846"/>
    </source>
</evidence>
<dbReference type="Proteomes" id="UP000261520">
    <property type="component" value="Unplaced"/>
</dbReference>
<keyword evidence="6" id="KW-0282">Flagellum</keyword>
<dbReference type="GO" id="GO:0003341">
    <property type="term" value="P:cilium movement"/>
    <property type="evidence" value="ECO:0007669"/>
    <property type="project" value="TreeGrafter"/>
</dbReference>
<dbReference type="InterPro" id="IPR004344">
    <property type="entry name" value="TTL/TTLL_fam"/>
</dbReference>
<feature type="compositionally biased region" description="Polar residues" evidence="9">
    <location>
        <begin position="300"/>
        <end position="314"/>
    </location>
</feature>
<dbReference type="GO" id="GO:0005524">
    <property type="term" value="F:ATP binding"/>
    <property type="evidence" value="ECO:0007669"/>
    <property type="project" value="UniProtKB-KW"/>
</dbReference>
<evidence type="ECO:0000313" key="11">
    <source>
        <dbReference type="Proteomes" id="UP000261520"/>
    </source>
</evidence>
<comment type="subcellular location">
    <subcellularLocation>
        <location evidence="1">Cytoplasm</location>
        <location evidence="1">Cytoskeleton</location>
        <location evidence="1">Flagellum axoneme</location>
    </subcellularLocation>
</comment>